<gene>
    <name evidence="9" type="ORF">CRV05_00985</name>
</gene>
<dbReference type="InterPro" id="IPR000917">
    <property type="entry name" value="Sulfatase_N"/>
</dbReference>
<feature type="transmembrane region" description="Helical" evidence="7">
    <location>
        <begin position="20"/>
        <end position="38"/>
    </location>
</feature>
<name>A0AAX2ACY6_9BACT</name>
<protein>
    <recommendedName>
        <fullName evidence="8">Sulfatase N-terminal domain-containing protein</fullName>
    </recommendedName>
</protein>
<dbReference type="AlphaFoldDB" id="A0AAX2ACY6"/>
<feature type="domain" description="Sulfatase N-terminal" evidence="8">
    <location>
        <begin position="237"/>
        <end position="527"/>
    </location>
</feature>
<dbReference type="EMBL" id="PDKM01000001">
    <property type="protein sequence ID" value="RXK10973.1"/>
    <property type="molecule type" value="Genomic_DNA"/>
</dbReference>
<evidence type="ECO:0000313" key="9">
    <source>
        <dbReference type="EMBL" id="RXK10973.1"/>
    </source>
</evidence>
<proteinExistence type="predicted"/>
<organism evidence="9 10">
    <name type="scientific">Halarcobacter bivalviorum</name>
    <dbReference type="NCBI Taxonomy" id="663364"/>
    <lineage>
        <taxon>Bacteria</taxon>
        <taxon>Pseudomonadati</taxon>
        <taxon>Campylobacterota</taxon>
        <taxon>Epsilonproteobacteria</taxon>
        <taxon>Campylobacterales</taxon>
        <taxon>Arcobacteraceae</taxon>
        <taxon>Halarcobacter</taxon>
    </lineage>
</organism>
<dbReference type="GO" id="GO:0005886">
    <property type="term" value="C:plasma membrane"/>
    <property type="evidence" value="ECO:0007669"/>
    <property type="project" value="UniProtKB-SubCell"/>
</dbReference>
<reference evidence="9 10" key="1">
    <citation type="submission" date="2017-10" db="EMBL/GenBank/DDBJ databases">
        <title>Genomics of the genus Arcobacter.</title>
        <authorList>
            <person name="Perez-Cataluna A."/>
            <person name="Figueras M.J."/>
        </authorList>
    </citation>
    <scope>NUCLEOTIDE SEQUENCE [LARGE SCALE GENOMIC DNA]</scope>
    <source>
        <strain evidence="9 10">CECT 7835</strain>
    </source>
</reference>
<evidence type="ECO:0000256" key="5">
    <source>
        <dbReference type="ARBA" id="ARBA00022989"/>
    </source>
</evidence>
<evidence type="ECO:0000256" key="3">
    <source>
        <dbReference type="ARBA" id="ARBA00022679"/>
    </source>
</evidence>
<sequence>MFQIYFGRSCVSTFFNTLKYFFFFFYFSAIYNLLCIIFDVTGSIGLRESVYATFLWLIPILLFQKHAKKIAAYIGIFLWLGSLFSLNYFFLYGQEFSQSVIFIIFESNLVESTEFLKTYFQWWIIPFIAAYSFLSYYFWKKLPEIKTSSKVIYLFIVFSLLVPFHKFLELYYVEKKPYEIAVYKQMTRMQASTPWNIVLGYVNYKNDLNQMEKLLERNSTLKPVENLKDTYKDEASTLILVLGESTNRNRMGIYGYNRDTTPNLDKLKDDLILFDNVYSPRPYTIEVLQQALSFADEKNPNLYLNKPNLINIMKQAGYSTYWITNQQTQTKRNTMLTTFSKMCDNQIYLNNNQKQNSYSYDEVVLEPFKNVLADTKVKKKFIVVHLLGTHNKYEYRYPKDFAVFDNYRIDDNRLSDREKKYYNDYDNAVFYNDYVVSKIIEDAKNSKDSTALLYLSDHGEEVFDNKNVKKLGRNEDAPTLSMYSIPFIIYQNSVFKEKIKDFKSLKKYTNREYSSSDLIYTFTDLAGLNFKEFDSSKSVINEEFLEKPVLIGNPSNKNKLRDIKDIRNL</sequence>
<feature type="transmembrane region" description="Helical" evidence="7">
    <location>
        <begin position="151"/>
        <end position="168"/>
    </location>
</feature>
<evidence type="ECO:0000256" key="4">
    <source>
        <dbReference type="ARBA" id="ARBA00022692"/>
    </source>
</evidence>
<evidence type="ECO:0000259" key="8">
    <source>
        <dbReference type="Pfam" id="PF00884"/>
    </source>
</evidence>
<dbReference type="GO" id="GO:0016776">
    <property type="term" value="F:phosphotransferase activity, phosphate group as acceptor"/>
    <property type="evidence" value="ECO:0007669"/>
    <property type="project" value="TreeGrafter"/>
</dbReference>
<evidence type="ECO:0000256" key="2">
    <source>
        <dbReference type="ARBA" id="ARBA00022475"/>
    </source>
</evidence>
<dbReference type="CDD" id="cd16017">
    <property type="entry name" value="LptA"/>
    <property type="match status" value="1"/>
</dbReference>
<keyword evidence="2" id="KW-1003">Cell membrane</keyword>
<feature type="transmembrane region" description="Helical" evidence="7">
    <location>
        <begin position="70"/>
        <end position="90"/>
    </location>
</feature>
<feature type="transmembrane region" description="Helical" evidence="7">
    <location>
        <begin position="119"/>
        <end position="139"/>
    </location>
</feature>
<comment type="subcellular location">
    <subcellularLocation>
        <location evidence="1">Cell membrane</location>
        <topology evidence="1">Multi-pass membrane protein</topology>
    </subcellularLocation>
</comment>
<keyword evidence="4 7" id="KW-0812">Transmembrane</keyword>
<keyword evidence="10" id="KW-1185">Reference proteome</keyword>
<dbReference type="Pfam" id="PF00884">
    <property type="entry name" value="Sulfatase"/>
    <property type="match status" value="1"/>
</dbReference>
<dbReference type="InterPro" id="IPR058130">
    <property type="entry name" value="PEA_transf_C"/>
</dbReference>
<dbReference type="GO" id="GO:0009244">
    <property type="term" value="P:lipopolysaccharide core region biosynthetic process"/>
    <property type="evidence" value="ECO:0007669"/>
    <property type="project" value="TreeGrafter"/>
</dbReference>
<dbReference type="NCBIfam" id="NF007933">
    <property type="entry name" value="PRK10649.1"/>
    <property type="match status" value="1"/>
</dbReference>
<dbReference type="Gene3D" id="3.40.720.10">
    <property type="entry name" value="Alkaline Phosphatase, subunit A"/>
    <property type="match status" value="1"/>
</dbReference>
<evidence type="ECO:0000313" key="10">
    <source>
        <dbReference type="Proteomes" id="UP000289193"/>
    </source>
</evidence>
<dbReference type="InterPro" id="IPR017850">
    <property type="entry name" value="Alkaline_phosphatase_core_sf"/>
</dbReference>
<keyword evidence="6 7" id="KW-0472">Membrane</keyword>
<evidence type="ECO:0000256" key="6">
    <source>
        <dbReference type="ARBA" id="ARBA00023136"/>
    </source>
</evidence>
<dbReference type="PANTHER" id="PTHR30443">
    <property type="entry name" value="INNER MEMBRANE PROTEIN"/>
    <property type="match status" value="1"/>
</dbReference>
<accession>A0AAX2ACY6</accession>
<evidence type="ECO:0000256" key="1">
    <source>
        <dbReference type="ARBA" id="ARBA00004651"/>
    </source>
</evidence>
<dbReference type="PANTHER" id="PTHR30443:SF2">
    <property type="entry name" value="PHOSPHOETHANOLAMINE TRANSFERASE EPTC"/>
    <property type="match status" value="1"/>
</dbReference>
<evidence type="ECO:0000256" key="7">
    <source>
        <dbReference type="SAM" id="Phobius"/>
    </source>
</evidence>
<keyword evidence="5 7" id="KW-1133">Transmembrane helix</keyword>
<comment type="caution">
    <text evidence="9">The sequence shown here is derived from an EMBL/GenBank/DDBJ whole genome shotgun (WGS) entry which is preliminary data.</text>
</comment>
<feature type="transmembrane region" description="Helical" evidence="7">
    <location>
        <begin position="44"/>
        <end position="63"/>
    </location>
</feature>
<dbReference type="InterPro" id="IPR040423">
    <property type="entry name" value="PEA_transferase"/>
</dbReference>
<keyword evidence="3" id="KW-0808">Transferase</keyword>
<dbReference type="SUPFAM" id="SSF53649">
    <property type="entry name" value="Alkaline phosphatase-like"/>
    <property type="match status" value="1"/>
</dbReference>
<dbReference type="Proteomes" id="UP000289193">
    <property type="component" value="Unassembled WGS sequence"/>
</dbReference>